<dbReference type="PANTHER" id="PTHR24413">
    <property type="entry name" value="SPECKLE-TYPE POZ PROTEIN"/>
    <property type="match status" value="1"/>
</dbReference>
<evidence type="ECO:0000313" key="4">
    <source>
        <dbReference type="WBParaSite" id="TCONS_00002047.p1"/>
    </source>
</evidence>
<feature type="domain" description="BTB" evidence="1">
    <location>
        <begin position="196"/>
        <end position="264"/>
    </location>
</feature>
<keyword evidence="2" id="KW-1185">Reference proteome</keyword>
<dbReference type="CDD" id="cd18186">
    <property type="entry name" value="BTB_POZ_ZBTB_KLHL-like"/>
    <property type="match status" value="1"/>
</dbReference>
<dbReference type="SMART" id="SM00225">
    <property type="entry name" value="BTB"/>
    <property type="match status" value="1"/>
</dbReference>
<evidence type="ECO:0000313" key="3">
    <source>
        <dbReference type="WBParaSite" id="SSTP_0001085900.1"/>
    </source>
</evidence>
<proteinExistence type="predicted"/>
<dbReference type="Gene3D" id="3.30.710.10">
    <property type="entry name" value="Potassium Channel Kv1.1, Chain A"/>
    <property type="match status" value="1"/>
</dbReference>
<dbReference type="Proteomes" id="UP000035681">
    <property type="component" value="Unplaced"/>
</dbReference>
<sequence length="360" mass="42764">MFGRNNRRFPNSITNQIYYEWSVATKSEFFREYDNLDLRSPFIYPPNTKNISWQLQLLSIEINSSSWFPGKNKVQLSLKAITSFQTEYSNMKVWCKIFFDKNNICSERFNTKSCVFIYLNSKEPAQIILETFTYDEMENFFNQNDYLSIEIEVGWLFSSDKMLFQEVEIHFDRNLTTIDKNYFGEFYKMYKSKDLTDFKIVCQDQEFFVHKFILASQSSVFKAMLMKTNIKEEVDNTIIIKDFTPETVSKMIEYLYSGKIITELKVDECIQLLRLAEKYYLKRLKILCEEKLSAKISIENFCTLVEEADNNNSDFLMKACVEKFRKIQNEILENDKWSEFKMTHPTLAVKVLESAFLKGK</sequence>
<dbReference type="WBParaSite" id="TCONS_00002047.p1">
    <property type="protein sequence ID" value="TCONS_00002047.p1"/>
    <property type="gene ID" value="XLOC_001946"/>
</dbReference>
<dbReference type="InterPro" id="IPR011333">
    <property type="entry name" value="SKP1/BTB/POZ_sf"/>
</dbReference>
<dbReference type="WBParaSite" id="SSTP_0001085900.1">
    <property type="protein sequence ID" value="SSTP_0001085900.1"/>
    <property type="gene ID" value="SSTP_0001085900"/>
</dbReference>
<evidence type="ECO:0000313" key="2">
    <source>
        <dbReference type="Proteomes" id="UP000035681"/>
    </source>
</evidence>
<accession>A0A0K0EN21</accession>
<dbReference type="STRING" id="6248.A0A0K0EN21"/>
<dbReference type="InterPro" id="IPR000210">
    <property type="entry name" value="BTB/POZ_dom"/>
</dbReference>
<dbReference type="Gene3D" id="1.25.40.420">
    <property type="match status" value="1"/>
</dbReference>
<dbReference type="PROSITE" id="PS50097">
    <property type="entry name" value="BTB"/>
    <property type="match status" value="1"/>
</dbReference>
<reference evidence="3" key="1">
    <citation type="submission" date="2015-08" db="UniProtKB">
        <authorList>
            <consortium name="WormBaseParasite"/>
        </authorList>
    </citation>
    <scope>IDENTIFICATION</scope>
</reference>
<evidence type="ECO:0000259" key="1">
    <source>
        <dbReference type="PROSITE" id="PS50097"/>
    </source>
</evidence>
<dbReference type="SUPFAM" id="SSF54695">
    <property type="entry name" value="POZ domain"/>
    <property type="match status" value="1"/>
</dbReference>
<dbReference type="Pfam" id="PF00651">
    <property type="entry name" value="BTB"/>
    <property type="match status" value="1"/>
</dbReference>
<organism evidence="3">
    <name type="scientific">Strongyloides stercoralis</name>
    <name type="common">Threadworm</name>
    <dbReference type="NCBI Taxonomy" id="6248"/>
    <lineage>
        <taxon>Eukaryota</taxon>
        <taxon>Metazoa</taxon>
        <taxon>Ecdysozoa</taxon>
        <taxon>Nematoda</taxon>
        <taxon>Chromadorea</taxon>
        <taxon>Rhabditida</taxon>
        <taxon>Tylenchina</taxon>
        <taxon>Panagrolaimomorpha</taxon>
        <taxon>Strongyloidoidea</taxon>
        <taxon>Strongyloididae</taxon>
        <taxon>Strongyloides</taxon>
    </lineage>
</organism>
<protein>
    <submittedName>
        <fullName evidence="3 4">BTB domain-containing protein</fullName>
    </submittedName>
</protein>
<name>A0A0K0EN21_STRER</name>
<dbReference type="AlphaFoldDB" id="A0A0K0EN21"/>